<dbReference type="InterPro" id="IPR025504">
    <property type="entry name" value="GLUCM_C"/>
</dbReference>
<evidence type="ECO:0000259" key="1">
    <source>
        <dbReference type="Pfam" id="PF14336"/>
    </source>
</evidence>
<reference evidence="2" key="1">
    <citation type="submission" date="2023-06" db="EMBL/GenBank/DDBJ databases">
        <authorList>
            <person name="Jiang Y."/>
            <person name="Liu Q."/>
        </authorList>
    </citation>
    <scope>NUCLEOTIDE SEQUENCE</scope>
    <source>
        <strain evidence="2">CGMCC 1.12090</strain>
    </source>
</reference>
<accession>A0ABT8SHW8</accession>
<dbReference type="Gene3D" id="3.90.1640.20">
    <property type="entry name" value="TON_0340"/>
    <property type="match status" value="1"/>
</dbReference>
<protein>
    <submittedName>
        <fullName evidence="2">DUF4392 domain-containing protein</fullName>
    </submittedName>
</protein>
<comment type="caution">
    <text evidence="2">The sequence shown here is derived from an EMBL/GenBank/DDBJ whole genome shotgun (WGS) entry which is preliminary data.</text>
</comment>
<evidence type="ECO:0000313" key="2">
    <source>
        <dbReference type="EMBL" id="MDO1537607.1"/>
    </source>
</evidence>
<dbReference type="Proteomes" id="UP001169027">
    <property type="component" value="Unassembled WGS sequence"/>
</dbReference>
<name>A0ABT8SHW8_9BURK</name>
<dbReference type="EMBL" id="JAUKVY010000044">
    <property type="protein sequence ID" value="MDO1537607.1"/>
    <property type="molecule type" value="Genomic_DNA"/>
</dbReference>
<dbReference type="PANTHER" id="PTHR32022">
    <property type="entry name" value="D-GLUTAMATE CYCLASE, MITOCHONDRIAL"/>
    <property type="match status" value="1"/>
</dbReference>
<sequence>MDVTTSSTTASAATGVALTSEQVESGNRIDRLMTLEIRPLSGGLPPGIVVPMYEVCRAHQGAPLSMAAAAALKAKVRPGSTVVIATGAGVAPKLPLGETDGPVGAAALAAAIVKGLQAKVVFVTEDAHLPPVVAAVELVNTKLAAWAESQPGRTYEPITVESFPIGMNAGQTRSRELIERLSPSAVVFVERDGPNVEGQFHGVRGDCRDPLTVGYVYLLAYHAAEAGILTIGIGDGGNEVGFGAVREAIRDVLPMRGRSLAGHASGVVTVVPTDVTVSAAVSNWGACAVAAALAVLLSDTELLHDADTEHELIAVTVAAGARDGATSKQSMVVDGIDFSGHLAFVSLLRVVAGISIRTSSAA</sequence>
<dbReference type="RefSeq" id="WP_301816060.1">
    <property type="nucleotide sequence ID" value="NZ_JAUJZH010000044.1"/>
</dbReference>
<feature type="domain" description="D-glutamate cyclase-like C-terminal" evidence="1">
    <location>
        <begin position="64"/>
        <end position="349"/>
    </location>
</feature>
<gene>
    <name evidence="2" type="ORF">Q2T77_35740</name>
</gene>
<organism evidence="2 3">
    <name type="scientific">Variovorax ginsengisoli</name>
    <dbReference type="NCBI Taxonomy" id="363844"/>
    <lineage>
        <taxon>Bacteria</taxon>
        <taxon>Pseudomonadati</taxon>
        <taxon>Pseudomonadota</taxon>
        <taxon>Betaproteobacteria</taxon>
        <taxon>Burkholderiales</taxon>
        <taxon>Comamonadaceae</taxon>
        <taxon>Variovorax</taxon>
    </lineage>
</organism>
<evidence type="ECO:0000313" key="3">
    <source>
        <dbReference type="Proteomes" id="UP001169027"/>
    </source>
</evidence>
<dbReference type="Pfam" id="PF14336">
    <property type="entry name" value="GLUCM-like_C"/>
    <property type="match status" value="1"/>
</dbReference>
<dbReference type="PANTHER" id="PTHR32022:SF10">
    <property type="entry name" value="D-GLUTAMATE CYCLASE, MITOCHONDRIAL"/>
    <property type="match status" value="1"/>
</dbReference>
<proteinExistence type="predicted"/>
<keyword evidence="3" id="KW-1185">Reference proteome</keyword>